<comment type="caution">
    <text evidence="2">The sequence shown here is derived from an EMBL/GenBank/DDBJ whole genome shotgun (WGS) entry which is preliminary data.</text>
</comment>
<feature type="compositionally biased region" description="Basic and acidic residues" evidence="1">
    <location>
        <begin position="105"/>
        <end position="114"/>
    </location>
</feature>
<dbReference type="Proteomes" id="UP000784294">
    <property type="component" value="Unassembled WGS sequence"/>
</dbReference>
<accession>A0A448WDY5</accession>
<organism evidence="2 3">
    <name type="scientific">Protopolystoma xenopodis</name>
    <dbReference type="NCBI Taxonomy" id="117903"/>
    <lineage>
        <taxon>Eukaryota</taxon>
        <taxon>Metazoa</taxon>
        <taxon>Spiralia</taxon>
        <taxon>Lophotrochozoa</taxon>
        <taxon>Platyhelminthes</taxon>
        <taxon>Monogenea</taxon>
        <taxon>Polyopisthocotylea</taxon>
        <taxon>Polystomatidea</taxon>
        <taxon>Polystomatidae</taxon>
        <taxon>Protopolystoma</taxon>
    </lineage>
</organism>
<feature type="region of interest" description="Disordered" evidence="1">
    <location>
        <begin position="101"/>
        <end position="129"/>
    </location>
</feature>
<gene>
    <name evidence="2" type="ORF">PXEA_LOCUS2879</name>
</gene>
<sequence length="266" mass="29871">MLNSQLIFGHYRDDLESGLSEFFTFADSCFSPTPLPVPSESTLDSALSSSRFNRIPSARNGRRLGPRSSSCHRDPVISCAPAICVDDDSFSFLENAPSPNGARLLRPEESKESAHTIQPSDNSWKMSDCDSSSSYSDSTNSFGIKPSLDCSHRYEPFKDNLDRFIRGLVLPGLLFDWDKVPSPKQLTHLLKDPAVMTKKFAKHNFAKRLIKSQLIFPSSSLLLLKPIQQPQIVHTQLPALVPPVQGDRCFFEFYKLPNLMLYVKFP</sequence>
<keyword evidence="3" id="KW-1185">Reference proteome</keyword>
<reference evidence="2" key="1">
    <citation type="submission" date="2018-11" db="EMBL/GenBank/DDBJ databases">
        <authorList>
            <consortium name="Pathogen Informatics"/>
        </authorList>
    </citation>
    <scope>NUCLEOTIDE SEQUENCE</scope>
</reference>
<dbReference type="AlphaFoldDB" id="A0A448WDY5"/>
<dbReference type="EMBL" id="CAAALY010006327">
    <property type="protein sequence ID" value="VEL09439.1"/>
    <property type="molecule type" value="Genomic_DNA"/>
</dbReference>
<evidence type="ECO:0000313" key="2">
    <source>
        <dbReference type="EMBL" id="VEL09439.1"/>
    </source>
</evidence>
<proteinExistence type="predicted"/>
<evidence type="ECO:0000256" key="1">
    <source>
        <dbReference type="SAM" id="MobiDB-lite"/>
    </source>
</evidence>
<protein>
    <submittedName>
        <fullName evidence="2">Uncharacterized protein</fullName>
    </submittedName>
</protein>
<evidence type="ECO:0000313" key="3">
    <source>
        <dbReference type="Proteomes" id="UP000784294"/>
    </source>
</evidence>
<name>A0A448WDY5_9PLAT</name>